<feature type="region of interest" description="Disordered" evidence="1">
    <location>
        <begin position="517"/>
        <end position="542"/>
    </location>
</feature>
<comment type="caution">
    <text evidence="3">The sequence shown here is derived from an EMBL/GenBank/DDBJ whole genome shotgun (WGS) entry which is preliminary data.</text>
</comment>
<dbReference type="PANTHER" id="PTHR42648">
    <property type="entry name" value="TRANSPOSASE, PUTATIVE-RELATED"/>
    <property type="match status" value="1"/>
</dbReference>
<sequence>MYLSSSQNPNDDTIDVLILMQEPLGIFRTLMMSLQDKDGSSVVEPEMLQTMNMSLMEAKEIVSPTKLWCSMRQSSTSRRLKCKFSSVSPKQVYEEGSELGQNPLNDDYSWLDGYQLQASMMADKTQQSSLKAISKKTGMKVQFGVDESKMMERLWGDNHFDTNTRKLTTKNTKSADCKRGLSHLNFDTINLLPKKDNVNSLPKLKYVKDQLCSSCKMGKEKRSTFKTKIVPSSKGRLHLLHMGLCGPMRIESINEKKYILIIVDDYSRYTWTHFLRSKDETQETLHAYFKEEGIEHQTSIARTPEQNDTVKRQNRTLIEAARTMLSTSKLPLFFWAKAIEIACYTQNRSLIIPRHKKTPYHIINDRKPTLKHLHIFGCRCYITRDGENLDKMKEKGDPYLGIQDHSNETSSSKLVPNVFPLADIAEPSIQELDLLFSPMYKEYFTTGNQRVSKFFALSNNLQQQDTQPTLNVQPTTEPITPPTNVNAKENNIDQAAADAQFEPYEFINPFSTPVQEVTESSSRNVDTSNMHTFYQRHRSGYH</sequence>
<feature type="compositionally biased region" description="Polar residues" evidence="1">
    <location>
        <begin position="517"/>
        <end position="532"/>
    </location>
</feature>
<dbReference type="Proteomes" id="UP001151760">
    <property type="component" value="Unassembled WGS sequence"/>
</dbReference>
<evidence type="ECO:0000259" key="2">
    <source>
        <dbReference type="PROSITE" id="PS50994"/>
    </source>
</evidence>
<dbReference type="PANTHER" id="PTHR42648:SF18">
    <property type="entry name" value="RETROTRANSPOSON, UNCLASSIFIED-LIKE PROTEIN"/>
    <property type="match status" value="1"/>
</dbReference>
<dbReference type="EMBL" id="BQNB010010189">
    <property type="protein sequence ID" value="GJS73885.1"/>
    <property type="molecule type" value="Genomic_DNA"/>
</dbReference>
<proteinExistence type="predicted"/>
<feature type="domain" description="Integrase catalytic" evidence="2">
    <location>
        <begin position="261"/>
        <end position="367"/>
    </location>
</feature>
<dbReference type="InterPro" id="IPR012337">
    <property type="entry name" value="RNaseH-like_sf"/>
</dbReference>
<keyword evidence="4" id="KW-1185">Reference proteome</keyword>
<dbReference type="InterPro" id="IPR036397">
    <property type="entry name" value="RNaseH_sf"/>
</dbReference>
<reference evidence="3" key="2">
    <citation type="submission" date="2022-01" db="EMBL/GenBank/DDBJ databases">
        <authorList>
            <person name="Yamashiro T."/>
            <person name="Shiraishi A."/>
            <person name="Satake H."/>
            <person name="Nakayama K."/>
        </authorList>
    </citation>
    <scope>NUCLEOTIDE SEQUENCE</scope>
</reference>
<accession>A0ABQ4YA98</accession>
<name>A0ABQ4YA98_9ASTR</name>
<dbReference type="InterPro" id="IPR001584">
    <property type="entry name" value="Integrase_cat-core"/>
</dbReference>
<reference evidence="3" key="1">
    <citation type="journal article" date="2022" name="Int. J. Mol. Sci.">
        <title>Draft Genome of Tanacetum Coccineum: Genomic Comparison of Closely Related Tanacetum-Family Plants.</title>
        <authorList>
            <person name="Yamashiro T."/>
            <person name="Shiraishi A."/>
            <person name="Nakayama K."/>
            <person name="Satake H."/>
        </authorList>
    </citation>
    <scope>NUCLEOTIDE SEQUENCE</scope>
</reference>
<gene>
    <name evidence="3" type="ORF">Tco_0706726</name>
</gene>
<evidence type="ECO:0000256" key="1">
    <source>
        <dbReference type="SAM" id="MobiDB-lite"/>
    </source>
</evidence>
<dbReference type="SUPFAM" id="SSF53098">
    <property type="entry name" value="Ribonuclease H-like"/>
    <property type="match status" value="1"/>
</dbReference>
<dbReference type="InterPro" id="IPR039537">
    <property type="entry name" value="Retrotran_Ty1/copia-like"/>
</dbReference>
<dbReference type="PROSITE" id="PS50994">
    <property type="entry name" value="INTEGRASE"/>
    <property type="match status" value="1"/>
</dbReference>
<dbReference type="Gene3D" id="3.30.420.10">
    <property type="entry name" value="Ribonuclease H-like superfamily/Ribonuclease H"/>
    <property type="match status" value="2"/>
</dbReference>
<organism evidence="3 4">
    <name type="scientific">Tanacetum coccineum</name>
    <dbReference type="NCBI Taxonomy" id="301880"/>
    <lineage>
        <taxon>Eukaryota</taxon>
        <taxon>Viridiplantae</taxon>
        <taxon>Streptophyta</taxon>
        <taxon>Embryophyta</taxon>
        <taxon>Tracheophyta</taxon>
        <taxon>Spermatophyta</taxon>
        <taxon>Magnoliopsida</taxon>
        <taxon>eudicotyledons</taxon>
        <taxon>Gunneridae</taxon>
        <taxon>Pentapetalae</taxon>
        <taxon>asterids</taxon>
        <taxon>campanulids</taxon>
        <taxon>Asterales</taxon>
        <taxon>Asteraceae</taxon>
        <taxon>Asteroideae</taxon>
        <taxon>Anthemideae</taxon>
        <taxon>Anthemidinae</taxon>
        <taxon>Tanacetum</taxon>
    </lineage>
</organism>
<evidence type="ECO:0000313" key="4">
    <source>
        <dbReference type="Proteomes" id="UP001151760"/>
    </source>
</evidence>
<protein>
    <submittedName>
        <fullName evidence="3">Retrovirus-related pol polyprotein from transposon TNT 1-94</fullName>
    </submittedName>
</protein>
<evidence type="ECO:0000313" key="3">
    <source>
        <dbReference type="EMBL" id="GJS73885.1"/>
    </source>
</evidence>
<dbReference type="Gene3D" id="3.90.1430.10">
    <property type="entry name" value="Yeast translation eEF2 (G' domain)"/>
    <property type="match status" value="1"/>
</dbReference>